<dbReference type="InterPro" id="IPR029063">
    <property type="entry name" value="SAM-dependent_MTases_sf"/>
</dbReference>
<dbReference type="Gene3D" id="3.40.50.150">
    <property type="entry name" value="Vaccinia Virus protein VP39"/>
    <property type="match status" value="1"/>
</dbReference>
<evidence type="ECO:0000313" key="2">
    <source>
        <dbReference type="EMBL" id="NIX75509.1"/>
    </source>
</evidence>
<dbReference type="PANTHER" id="PTHR34203:SF15">
    <property type="entry name" value="SLL1173 PROTEIN"/>
    <property type="match status" value="1"/>
</dbReference>
<name>A0ABX0V6S2_9HYPH</name>
<feature type="domain" description="Methyltransferase FkbM" evidence="1">
    <location>
        <begin position="112"/>
        <end position="268"/>
    </location>
</feature>
<sequence>MTAYVSEMRREGFVEVPFGIFAPTNAARFGIALTRRLPPGWFGRRAALVIRRVVRWVLAGRPVDTMVFGARMRLFASGNTCEGRILFTPHHFDPEELEFLDARVRAGFKFVDVGANIGPYTFFAATLGAHVLAYEPQPDLFDRLAFNLRQNNLPNVKAINCALADRDGDVVMFIDPKNKGQSSIQIMPGGEILNSLKVNAITLQRALEDEGFGRPDLVKLDVEGAEGLILEPFFREAPKTLWPVMVMTERTHRTATNDAAGILERAGYTLILTTRLNVVYERLPETA</sequence>
<protein>
    <submittedName>
        <fullName evidence="2">FkbM family methyltransferase</fullName>
    </submittedName>
</protein>
<dbReference type="PANTHER" id="PTHR34203">
    <property type="entry name" value="METHYLTRANSFERASE, FKBM FAMILY PROTEIN"/>
    <property type="match status" value="1"/>
</dbReference>
<keyword evidence="2" id="KW-0489">Methyltransferase</keyword>
<reference evidence="2 3" key="1">
    <citation type="submission" date="2020-03" db="EMBL/GenBank/DDBJ databases">
        <title>The genome sequence of Microvirga sp. c23x22.</title>
        <authorList>
            <person name="Zhang X."/>
        </authorList>
    </citation>
    <scope>NUCLEOTIDE SEQUENCE [LARGE SCALE GENOMIC DNA]</scope>
    <source>
        <strain evidence="3">c23x22</strain>
    </source>
</reference>
<proteinExistence type="predicted"/>
<dbReference type="SUPFAM" id="SSF53335">
    <property type="entry name" value="S-adenosyl-L-methionine-dependent methyltransferases"/>
    <property type="match status" value="1"/>
</dbReference>
<accession>A0ABX0V6S2</accession>
<comment type="caution">
    <text evidence="2">The sequence shown here is derived from an EMBL/GenBank/DDBJ whole genome shotgun (WGS) entry which is preliminary data.</text>
</comment>
<dbReference type="EMBL" id="JAATJS010000001">
    <property type="protein sequence ID" value="NIX75509.1"/>
    <property type="molecule type" value="Genomic_DNA"/>
</dbReference>
<dbReference type="Proteomes" id="UP000707352">
    <property type="component" value="Unassembled WGS sequence"/>
</dbReference>
<dbReference type="InterPro" id="IPR006342">
    <property type="entry name" value="FkbM_mtfrase"/>
</dbReference>
<keyword evidence="3" id="KW-1185">Reference proteome</keyword>
<gene>
    <name evidence="2" type="ORF">HB375_02635</name>
</gene>
<dbReference type="Pfam" id="PF05050">
    <property type="entry name" value="Methyltransf_21"/>
    <property type="match status" value="1"/>
</dbReference>
<evidence type="ECO:0000313" key="3">
    <source>
        <dbReference type="Proteomes" id="UP000707352"/>
    </source>
</evidence>
<organism evidence="2 3">
    <name type="scientific">Microvirga terricola</name>
    <dbReference type="NCBI Taxonomy" id="2719797"/>
    <lineage>
        <taxon>Bacteria</taxon>
        <taxon>Pseudomonadati</taxon>
        <taxon>Pseudomonadota</taxon>
        <taxon>Alphaproteobacteria</taxon>
        <taxon>Hyphomicrobiales</taxon>
        <taxon>Methylobacteriaceae</taxon>
        <taxon>Microvirga</taxon>
    </lineage>
</organism>
<keyword evidence="2" id="KW-0808">Transferase</keyword>
<dbReference type="NCBIfam" id="TIGR01444">
    <property type="entry name" value="fkbM_fam"/>
    <property type="match status" value="1"/>
</dbReference>
<dbReference type="GO" id="GO:0032259">
    <property type="term" value="P:methylation"/>
    <property type="evidence" value="ECO:0007669"/>
    <property type="project" value="UniProtKB-KW"/>
</dbReference>
<dbReference type="RefSeq" id="WP_167671389.1">
    <property type="nucleotide sequence ID" value="NZ_JAATJS010000001.1"/>
</dbReference>
<evidence type="ECO:0000259" key="1">
    <source>
        <dbReference type="Pfam" id="PF05050"/>
    </source>
</evidence>
<dbReference type="InterPro" id="IPR052514">
    <property type="entry name" value="SAM-dependent_MTase"/>
</dbReference>
<dbReference type="GO" id="GO:0008168">
    <property type="term" value="F:methyltransferase activity"/>
    <property type="evidence" value="ECO:0007669"/>
    <property type="project" value="UniProtKB-KW"/>
</dbReference>